<proteinExistence type="predicted"/>
<reference evidence="2" key="2">
    <citation type="submission" date="2020-08" db="EMBL/GenBank/DDBJ databases">
        <authorList>
            <person name="Shumante A."/>
            <person name="Zimin A.V."/>
            <person name="Puiu D."/>
            <person name="Salzberg S.L."/>
        </authorList>
    </citation>
    <scope>NUCLEOTIDE SEQUENCE</scope>
    <source>
        <strain evidence="2">WC2-LM</strain>
        <tissue evidence="2">Liver</tissue>
    </source>
</reference>
<gene>
    <name evidence="2" type="ORF">GHT09_018013</name>
    <name evidence="3" type="ORF">MONAX_5E001414</name>
</gene>
<dbReference type="AlphaFoldDB" id="A0A5E4CXV7"/>
<evidence type="ECO:0000313" key="3">
    <source>
        <dbReference type="EMBL" id="VTJ86160.1"/>
    </source>
</evidence>
<dbReference type="EMBL" id="WJEC01007063">
    <property type="protein sequence ID" value="KAF7470649.1"/>
    <property type="molecule type" value="Genomic_DNA"/>
</dbReference>
<sequence>MWLRMQPWARCELGADPSSCLGAATRARRGLQDRCKAIALGPGVQALVAIVFLALNMTADRLWVTPGEREPHPHPMAPDFVPFCICTH</sequence>
<reference evidence="3 4" key="1">
    <citation type="submission" date="2019-04" db="EMBL/GenBank/DDBJ databases">
        <authorList>
            <person name="Alioto T."/>
            <person name="Alioto T."/>
        </authorList>
    </citation>
    <scope>NUCLEOTIDE SEQUENCE [LARGE SCALE GENOMIC DNA]</scope>
</reference>
<keyword evidence="4" id="KW-1185">Reference proteome</keyword>
<evidence type="ECO:0000313" key="2">
    <source>
        <dbReference type="EMBL" id="KAF7470649.1"/>
    </source>
</evidence>
<evidence type="ECO:0000256" key="1">
    <source>
        <dbReference type="SAM" id="Phobius"/>
    </source>
</evidence>
<dbReference type="InterPro" id="IPR018795">
    <property type="entry name" value="K2013-like"/>
</dbReference>
<dbReference type="Proteomes" id="UP000335636">
    <property type="component" value="Unassembled WGS sequence"/>
</dbReference>
<dbReference type="Pfam" id="PF10222">
    <property type="entry name" value="DUF2152"/>
    <property type="match status" value="1"/>
</dbReference>
<keyword evidence="1" id="KW-0812">Transmembrane</keyword>
<organism evidence="3 4">
    <name type="scientific">Marmota monax</name>
    <name type="common">Woodchuck</name>
    <dbReference type="NCBI Taxonomy" id="9995"/>
    <lineage>
        <taxon>Eukaryota</taxon>
        <taxon>Metazoa</taxon>
        <taxon>Chordata</taxon>
        <taxon>Craniata</taxon>
        <taxon>Vertebrata</taxon>
        <taxon>Euteleostomi</taxon>
        <taxon>Mammalia</taxon>
        <taxon>Eutheria</taxon>
        <taxon>Euarchontoglires</taxon>
        <taxon>Glires</taxon>
        <taxon>Rodentia</taxon>
        <taxon>Sciuromorpha</taxon>
        <taxon>Sciuridae</taxon>
        <taxon>Xerinae</taxon>
        <taxon>Marmotini</taxon>
        <taxon>Marmota</taxon>
    </lineage>
</organism>
<keyword evidence="1" id="KW-1133">Transmembrane helix</keyword>
<feature type="transmembrane region" description="Helical" evidence="1">
    <location>
        <begin position="37"/>
        <end position="55"/>
    </location>
</feature>
<dbReference type="Proteomes" id="UP000662637">
    <property type="component" value="Unassembled WGS sequence"/>
</dbReference>
<dbReference type="EMBL" id="CABDUW010002277">
    <property type="protein sequence ID" value="VTJ86160.1"/>
    <property type="molecule type" value="Genomic_DNA"/>
</dbReference>
<accession>A0A5E4CXV7</accession>
<name>A0A5E4CXV7_MARMO</name>
<evidence type="ECO:0000313" key="4">
    <source>
        <dbReference type="Proteomes" id="UP000335636"/>
    </source>
</evidence>
<protein>
    <submittedName>
        <fullName evidence="3">Uncharacterized protein</fullName>
    </submittedName>
</protein>
<keyword evidence="1" id="KW-0472">Membrane</keyword>